<keyword evidence="9 11" id="KW-0342">GTP-binding</keyword>
<dbReference type="InterPro" id="IPR024156">
    <property type="entry name" value="Small_GTPase_ARF"/>
</dbReference>
<dbReference type="PROSITE" id="PS50181">
    <property type="entry name" value="FBOX"/>
    <property type="match status" value="1"/>
</dbReference>
<dbReference type="InterPro" id="IPR006689">
    <property type="entry name" value="Small_GTPase_ARF/SAR"/>
</dbReference>
<dbReference type="Proteomes" id="UP001149090">
    <property type="component" value="Unassembled WGS sequence"/>
</dbReference>
<comment type="subcellular location">
    <subcellularLocation>
        <location evidence="1">Golgi apparatus</location>
    </subcellularLocation>
</comment>
<dbReference type="EMBL" id="JAPDFW010000054">
    <property type="protein sequence ID" value="KAJ5078361.1"/>
    <property type="molecule type" value="Genomic_DNA"/>
</dbReference>
<dbReference type="Pfam" id="PF00025">
    <property type="entry name" value="Arf"/>
    <property type="match status" value="1"/>
</dbReference>
<evidence type="ECO:0000256" key="3">
    <source>
        <dbReference type="ARBA" id="ARBA00022448"/>
    </source>
</evidence>
<keyword evidence="3" id="KW-0813">Transport</keyword>
<sequence length="607" mass="69001">MSHLFISGTSSSSFFLKPVVKFSGKKNQIKNISCGGSHTAISLENGKIIIFIQKKFSEMKKNIKSNQDNFSENFEEKKFNQFNGKQILMLSSGATSLLALVEGSVYLLDFSFNFPNKFEKINFGKQFKKYLSNCCWKGHLFAWGNNNCGQLGTGNQEEQKNPIEIEIKNAGPISEVAAGGQHSLVLTTYSQLFSCGKNQYGQLGHGNKKDKSTFTEVLFIPQKERIKSITCGNEISLILTENGKVFIAGRGNGTGLGNLEDQPIFQECIFGKNVEITQFSSGGAYGQSFFVAKSILSNIYGAGGNQYSQIKNNQDEKSELSPVRIPFPDEFIPISFACDENQEEFLGNFAQLPNEIIFKILSYLDAEFLTRISRCSKLFKVYANQNIFWKSLFKKFCGKPNPLELKIIENPQNLDCGYYEACLFRYNNPVYLSNDGKYKIFKWKAKKEGRLLTLGLDAGGKTTMLYKIKLWSNITTIPTIGFNVENFQAFGFEFNIWDVGVADKGRPLWRHYFQGTDCLIFPIDANDDQRFEEALSEIYRCAQSEQLSNSLFLFPFTKIDIAKNFSLIERIKQFDFKRIPQYHNFLNICTPRAEGLYELIFWIAEHI</sequence>
<evidence type="ECO:0000256" key="4">
    <source>
        <dbReference type="ARBA" id="ARBA00022707"/>
    </source>
</evidence>
<evidence type="ECO:0000256" key="1">
    <source>
        <dbReference type="ARBA" id="ARBA00004555"/>
    </source>
</evidence>
<evidence type="ECO:0000256" key="5">
    <source>
        <dbReference type="ARBA" id="ARBA00022741"/>
    </source>
</evidence>
<dbReference type="FunFam" id="3.40.50.300:FF:003500">
    <property type="entry name" value="ADP-ribosylation factor 1"/>
    <property type="match status" value="1"/>
</dbReference>
<evidence type="ECO:0000256" key="7">
    <source>
        <dbReference type="ARBA" id="ARBA00022927"/>
    </source>
</evidence>
<protein>
    <submittedName>
        <fullName evidence="15">Regulator of chromosome condensation</fullName>
    </submittedName>
</protein>
<dbReference type="GO" id="GO:0046872">
    <property type="term" value="F:metal ion binding"/>
    <property type="evidence" value="ECO:0007669"/>
    <property type="project" value="UniProtKB-KW"/>
</dbReference>
<evidence type="ECO:0000256" key="6">
    <source>
        <dbReference type="ARBA" id="ARBA00022892"/>
    </source>
</evidence>
<dbReference type="InterPro" id="IPR009091">
    <property type="entry name" value="RCC1/BLIP-II"/>
</dbReference>
<dbReference type="SUPFAM" id="SSF81383">
    <property type="entry name" value="F-box domain"/>
    <property type="match status" value="1"/>
</dbReference>
<keyword evidence="16" id="KW-1185">Reference proteome</keyword>
<comment type="similarity">
    <text evidence="2">Belongs to the small GTPase superfamily. Arf family.</text>
</comment>
<feature type="binding site" evidence="12">
    <location>
        <position position="479"/>
    </location>
    <ligand>
        <name>Mg(2+)</name>
        <dbReference type="ChEBI" id="CHEBI:18420"/>
    </ligand>
</feature>
<feature type="binding site" evidence="11">
    <location>
        <begin position="455"/>
        <end position="462"/>
    </location>
    <ligand>
        <name>GTP</name>
        <dbReference type="ChEBI" id="CHEBI:37565"/>
    </ligand>
</feature>
<evidence type="ECO:0000259" key="14">
    <source>
        <dbReference type="PROSITE" id="PS50181"/>
    </source>
</evidence>
<dbReference type="GO" id="GO:0003924">
    <property type="term" value="F:GTPase activity"/>
    <property type="evidence" value="ECO:0007669"/>
    <property type="project" value="InterPro"/>
</dbReference>
<keyword evidence="6" id="KW-0931">ER-Golgi transport</keyword>
<dbReference type="CDD" id="cd00878">
    <property type="entry name" value="Arf_Arl"/>
    <property type="match status" value="1"/>
</dbReference>
<accession>A0A9Q0LTD8</accession>
<dbReference type="PROSITE" id="PS00626">
    <property type="entry name" value="RCC1_2"/>
    <property type="match status" value="1"/>
</dbReference>
<feature type="repeat" description="RCC1" evidence="13">
    <location>
        <begin position="190"/>
        <end position="242"/>
    </location>
</feature>
<evidence type="ECO:0000256" key="9">
    <source>
        <dbReference type="ARBA" id="ARBA00023134"/>
    </source>
</evidence>
<dbReference type="PANTHER" id="PTHR11711">
    <property type="entry name" value="ADP RIBOSYLATION FACTOR-RELATED"/>
    <property type="match status" value="1"/>
</dbReference>
<keyword evidence="10" id="KW-0449">Lipoprotein</keyword>
<dbReference type="SMART" id="SM00178">
    <property type="entry name" value="SAR"/>
    <property type="match status" value="1"/>
</dbReference>
<dbReference type="InterPro" id="IPR027417">
    <property type="entry name" value="P-loop_NTPase"/>
</dbReference>
<dbReference type="SMART" id="SM00256">
    <property type="entry name" value="FBOX"/>
    <property type="match status" value="1"/>
</dbReference>
<dbReference type="Gene3D" id="1.20.1280.50">
    <property type="match status" value="1"/>
</dbReference>
<gene>
    <name evidence="15" type="ORF">M0811_05149</name>
</gene>
<keyword evidence="12" id="KW-0460">Magnesium</keyword>
<evidence type="ECO:0000256" key="2">
    <source>
        <dbReference type="ARBA" id="ARBA00010290"/>
    </source>
</evidence>
<keyword evidence="8" id="KW-0333">Golgi apparatus</keyword>
<name>A0A9Q0LTD8_ANAIG</name>
<dbReference type="InterPro" id="IPR001810">
    <property type="entry name" value="F-box_dom"/>
</dbReference>
<evidence type="ECO:0000256" key="13">
    <source>
        <dbReference type="PROSITE-ProRule" id="PRU00235"/>
    </source>
</evidence>
<dbReference type="InterPro" id="IPR000408">
    <property type="entry name" value="Reg_chr_condens"/>
</dbReference>
<dbReference type="GO" id="GO:0005794">
    <property type="term" value="C:Golgi apparatus"/>
    <property type="evidence" value="ECO:0007669"/>
    <property type="project" value="UniProtKB-SubCell"/>
</dbReference>
<evidence type="ECO:0000256" key="11">
    <source>
        <dbReference type="PIRSR" id="PIRSR606689-1"/>
    </source>
</evidence>
<dbReference type="PROSITE" id="PS50012">
    <property type="entry name" value="RCC1_3"/>
    <property type="match status" value="2"/>
</dbReference>
<dbReference type="PRINTS" id="PR00328">
    <property type="entry name" value="SAR1GTPBP"/>
</dbReference>
<evidence type="ECO:0000256" key="12">
    <source>
        <dbReference type="PIRSR" id="PIRSR606689-2"/>
    </source>
</evidence>
<dbReference type="GO" id="GO:0015031">
    <property type="term" value="P:protein transport"/>
    <property type="evidence" value="ECO:0007669"/>
    <property type="project" value="UniProtKB-KW"/>
</dbReference>
<dbReference type="SMART" id="SM00177">
    <property type="entry name" value="ARF"/>
    <property type="match status" value="1"/>
</dbReference>
<evidence type="ECO:0000256" key="8">
    <source>
        <dbReference type="ARBA" id="ARBA00023034"/>
    </source>
</evidence>
<dbReference type="PROSITE" id="PS51417">
    <property type="entry name" value="ARF"/>
    <property type="match status" value="1"/>
</dbReference>
<reference evidence="15" key="1">
    <citation type="submission" date="2022-10" db="EMBL/GenBank/DDBJ databases">
        <title>Novel sulphate-reducing endosymbionts in the free-living metamonad Anaeramoeba.</title>
        <authorList>
            <person name="Jerlstrom-Hultqvist J."/>
            <person name="Cepicka I."/>
            <person name="Gallot-Lavallee L."/>
            <person name="Salas-Leiva D."/>
            <person name="Curtis B.A."/>
            <person name="Zahonova K."/>
            <person name="Pipaliya S."/>
            <person name="Dacks J."/>
            <person name="Roger A.J."/>
        </authorList>
    </citation>
    <scope>NUCLEOTIDE SEQUENCE</scope>
    <source>
        <strain evidence="15">BMAN</strain>
    </source>
</reference>
<dbReference type="AlphaFoldDB" id="A0A9Q0LTD8"/>
<dbReference type="SUPFAM" id="SSF50985">
    <property type="entry name" value="RCC1/BLIP-II"/>
    <property type="match status" value="1"/>
</dbReference>
<dbReference type="Pfam" id="PF00415">
    <property type="entry name" value="RCC1"/>
    <property type="match status" value="2"/>
</dbReference>
<evidence type="ECO:0000313" key="16">
    <source>
        <dbReference type="Proteomes" id="UP001149090"/>
    </source>
</evidence>
<dbReference type="SUPFAM" id="SSF52540">
    <property type="entry name" value="P-loop containing nucleoside triphosphate hydrolases"/>
    <property type="match status" value="1"/>
</dbReference>
<dbReference type="GO" id="GO:0016192">
    <property type="term" value="P:vesicle-mediated transport"/>
    <property type="evidence" value="ECO:0007669"/>
    <property type="project" value="UniProtKB-KW"/>
</dbReference>
<comment type="caution">
    <text evidence="15">The sequence shown here is derived from an EMBL/GenBank/DDBJ whole genome shotgun (WGS) entry which is preliminary data.</text>
</comment>
<feature type="binding site" evidence="12">
    <location>
        <position position="462"/>
    </location>
    <ligand>
        <name>Mg(2+)</name>
        <dbReference type="ChEBI" id="CHEBI:18420"/>
    </ligand>
</feature>
<keyword evidence="5 11" id="KW-0547">Nucleotide-binding</keyword>
<dbReference type="InterPro" id="IPR036047">
    <property type="entry name" value="F-box-like_dom_sf"/>
</dbReference>
<dbReference type="GO" id="GO:0005525">
    <property type="term" value="F:GTP binding"/>
    <property type="evidence" value="ECO:0007669"/>
    <property type="project" value="UniProtKB-KW"/>
</dbReference>
<dbReference type="Pfam" id="PF12937">
    <property type="entry name" value="F-box-like"/>
    <property type="match status" value="1"/>
</dbReference>
<evidence type="ECO:0000256" key="10">
    <source>
        <dbReference type="ARBA" id="ARBA00023288"/>
    </source>
</evidence>
<keyword evidence="12" id="KW-0479">Metal-binding</keyword>
<evidence type="ECO:0000313" key="15">
    <source>
        <dbReference type="EMBL" id="KAJ5078361.1"/>
    </source>
</evidence>
<organism evidence="15 16">
    <name type="scientific">Anaeramoeba ignava</name>
    <name type="common">Anaerobic marine amoeba</name>
    <dbReference type="NCBI Taxonomy" id="1746090"/>
    <lineage>
        <taxon>Eukaryota</taxon>
        <taxon>Metamonada</taxon>
        <taxon>Anaeramoebidae</taxon>
        <taxon>Anaeramoeba</taxon>
    </lineage>
</organism>
<dbReference type="Gene3D" id="2.130.10.30">
    <property type="entry name" value="Regulator of chromosome condensation 1/beta-lactamase-inhibitor protein II"/>
    <property type="match status" value="1"/>
</dbReference>
<dbReference type="Gene3D" id="3.40.50.300">
    <property type="entry name" value="P-loop containing nucleotide triphosphate hydrolases"/>
    <property type="match status" value="1"/>
</dbReference>
<keyword evidence="7" id="KW-0653">Protein transport</keyword>
<proteinExistence type="inferred from homology"/>
<feature type="repeat" description="RCC1" evidence="13">
    <location>
        <begin position="138"/>
        <end position="189"/>
    </location>
</feature>
<feature type="domain" description="F-box" evidence="14">
    <location>
        <begin position="346"/>
        <end position="392"/>
    </location>
</feature>
<keyword evidence="4" id="KW-0519">Myristate</keyword>